<evidence type="ECO:0000256" key="5">
    <source>
        <dbReference type="ARBA" id="ARBA00022701"/>
    </source>
</evidence>
<keyword evidence="6" id="KW-0970">Cilium biogenesis/degradation</keyword>
<feature type="compositionally biased region" description="Basic and acidic residues" evidence="10">
    <location>
        <begin position="115"/>
        <end position="131"/>
    </location>
</feature>
<feature type="compositionally biased region" description="Basic residues" evidence="10">
    <location>
        <begin position="31"/>
        <end position="41"/>
    </location>
</feature>
<name>A0AAN8J6I8_PATCE</name>
<keyword evidence="4" id="KW-0963">Cytoplasm</keyword>
<feature type="coiled-coil region" evidence="9">
    <location>
        <begin position="1246"/>
        <end position="1339"/>
    </location>
</feature>
<feature type="coiled-coil region" evidence="9">
    <location>
        <begin position="658"/>
        <end position="746"/>
    </location>
</feature>
<evidence type="ECO:0000256" key="1">
    <source>
        <dbReference type="ARBA" id="ARBA00004114"/>
    </source>
</evidence>
<evidence type="ECO:0000256" key="8">
    <source>
        <dbReference type="ARBA" id="ARBA00023212"/>
    </source>
</evidence>
<evidence type="ECO:0000256" key="2">
    <source>
        <dbReference type="ARBA" id="ARBA00009485"/>
    </source>
</evidence>
<keyword evidence="12" id="KW-1185">Reference proteome</keyword>
<dbReference type="PANTHER" id="PTHR34031">
    <property type="entry name" value="CENTROSOMAL PROTEIN OF 162 KDA"/>
    <property type="match status" value="1"/>
</dbReference>
<feature type="coiled-coil region" evidence="9">
    <location>
        <begin position="783"/>
        <end position="920"/>
    </location>
</feature>
<evidence type="ECO:0000256" key="3">
    <source>
        <dbReference type="ARBA" id="ARBA00021406"/>
    </source>
</evidence>
<feature type="coiled-coil region" evidence="9">
    <location>
        <begin position="964"/>
        <end position="991"/>
    </location>
</feature>
<evidence type="ECO:0000313" key="12">
    <source>
        <dbReference type="Proteomes" id="UP001347796"/>
    </source>
</evidence>
<gene>
    <name evidence="11" type="ORF">SNE40_018734</name>
</gene>
<comment type="subcellular location">
    <subcellularLocation>
        <location evidence="1">Cytoplasm</location>
        <location evidence="1">Cytoskeleton</location>
        <location evidence="1">Microtubule organizing center</location>
        <location evidence="1">Centrosome</location>
        <location evidence="1">Centriole</location>
    </subcellularLocation>
</comment>
<reference evidence="11 12" key="1">
    <citation type="submission" date="2024-01" db="EMBL/GenBank/DDBJ databases">
        <title>The genome of the rayed Mediterranean limpet Patella caerulea (Linnaeus, 1758).</title>
        <authorList>
            <person name="Anh-Thu Weber A."/>
            <person name="Halstead-Nussloch G."/>
        </authorList>
    </citation>
    <scope>NUCLEOTIDE SEQUENCE [LARGE SCALE GENOMIC DNA]</scope>
    <source>
        <strain evidence="11">AATW-2023a</strain>
        <tissue evidence="11">Whole specimen</tissue>
    </source>
</reference>
<evidence type="ECO:0000256" key="10">
    <source>
        <dbReference type="SAM" id="MobiDB-lite"/>
    </source>
</evidence>
<comment type="caution">
    <text evidence="11">The sequence shown here is derived from an EMBL/GenBank/DDBJ whole genome shotgun (WGS) entry which is preliminary data.</text>
</comment>
<feature type="region of interest" description="Disordered" evidence="10">
    <location>
        <begin position="561"/>
        <end position="583"/>
    </location>
</feature>
<dbReference type="GO" id="GO:0005814">
    <property type="term" value="C:centriole"/>
    <property type="evidence" value="ECO:0007669"/>
    <property type="project" value="UniProtKB-SubCell"/>
</dbReference>
<keyword evidence="8" id="KW-0206">Cytoskeleton</keyword>
<feature type="region of interest" description="Disordered" evidence="10">
    <location>
        <begin position="393"/>
        <end position="538"/>
    </location>
</feature>
<keyword evidence="7 9" id="KW-0175">Coiled coil</keyword>
<evidence type="ECO:0000256" key="7">
    <source>
        <dbReference type="ARBA" id="ARBA00023054"/>
    </source>
</evidence>
<dbReference type="Proteomes" id="UP001347796">
    <property type="component" value="Unassembled WGS sequence"/>
</dbReference>
<evidence type="ECO:0000256" key="9">
    <source>
        <dbReference type="SAM" id="Coils"/>
    </source>
</evidence>
<dbReference type="GO" id="GO:0005879">
    <property type="term" value="C:axonemal microtubule"/>
    <property type="evidence" value="ECO:0007669"/>
    <property type="project" value="TreeGrafter"/>
</dbReference>
<evidence type="ECO:0000256" key="6">
    <source>
        <dbReference type="ARBA" id="ARBA00022794"/>
    </source>
</evidence>
<feature type="compositionally biased region" description="Basic and acidic residues" evidence="10">
    <location>
        <begin position="412"/>
        <end position="431"/>
    </location>
</feature>
<dbReference type="EMBL" id="JAZGQO010000014">
    <property type="protein sequence ID" value="KAK6170319.1"/>
    <property type="molecule type" value="Genomic_DNA"/>
</dbReference>
<protein>
    <recommendedName>
        <fullName evidence="3">Centrosomal protein of 162 kDa</fullName>
    </recommendedName>
</protein>
<proteinExistence type="inferred from homology"/>
<comment type="similarity">
    <text evidence="2">Belongs to the CEP162 family.</text>
</comment>
<feature type="region of interest" description="Disordered" evidence="10">
    <location>
        <begin position="22"/>
        <end position="131"/>
    </location>
</feature>
<evidence type="ECO:0000313" key="11">
    <source>
        <dbReference type="EMBL" id="KAK6170319.1"/>
    </source>
</evidence>
<feature type="compositionally biased region" description="Low complexity" evidence="10">
    <location>
        <begin position="482"/>
        <end position="501"/>
    </location>
</feature>
<feature type="region of interest" description="Disordered" evidence="10">
    <location>
        <begin position="263"/>
        <end position="284"/>
    </location>
</feature>
<evidence type="ECO:0000256" key="4">
    <source>
        <dbReference type="ARBA" id="ARBA00022490"/>
    </source>
</evidence>
<dbReference type="PANTHER" id="PTHR34031:SF1">
    <property type="entry name" value="CENTROSOMAL PROTEIN OF 162 KDA"/>
    <property type="match status" value="1"/>
</dbReference>
<feature type="compositionally biased region" description="Polar residues" evidence="10">
    <location>
        <begin position="52"/>
        <end position="65"/>
    </location>
</feature>
<feature type="coiled-coil region" evidence="9">
    <location>
        <begin position="590"/>
        <end position="617"/>
    </location>
</feature>
<feature type="compositionally biased region" description="Basic and acidic residues" evidence="10">
    <location>
        <begin position="70"/>
        <end position="85"/>
    </location>
</feature>
<feature type="compositionally biased region" description="Polar residues" evidence="10">
    <location>
        <begin position="393"/>
        <end position="411"/>
    </location>
</feature>
<organism evidence="11 12">
    <name type="scientific">Patella caerulea</name>
    <name type="common">Rayed Mediterranean limpet</name>
    <dbReference type="NCBI Taxonomy" id="87958"/>
    <lineage>
        <taxon>Eukaryota</taxon>
        <taxon>Metazoa</taxon>
        <taxon>Spiralia</taxon>
        <taxon>Lophotrochozoa</taxon>
        <taxon>Mollusca</taxon>
        <taxon>Gastropoda</taxon>
        <taxon>Patellogastropoda</taxon>
        <taxon>Patelloidea</taxon>
        <taxon>Patellidae</taxon>
        <taxon>Patella</taxon>
    </lineage>
</organism>
<dbReference type="InterPro" id="IPR038774">
    <property type="entry name" value="CEP162-like"/>
</dbReference>
<sequence length="1394" mass="160447">MSNKFTKEDLDTQFDAFLRDSVSSEESLQKYLKKPVKKERKSKWYEEDNENDNSTTIGTGLSPSGKSFLKTKESKSGNSQDESKAAELIPKQKNKKDVSNKNRRGSKQEVSLSKDSLEDISEKSEDISEERKKIHQLVAQASYENNKDSFEGEDDILNEYVSTGPGVDTLNELADKQQFFQGLEEEADQSVDYHRLIGEISGTTYNPADTNHKIADMLDDSREQEERRNELYHHEVKEHSYEKDSSHQKPSMLSKVSLLDSMDSTMNTTTSPKVGTSSRDHDVSQDNLKLTVPGTIKTHTGTEFMGTNTSKEIEDLHQAMREVNRSGATTDQHDQPFDMSASRDQLVNDLFNTNTNGKERPISEIFHDIDQIESKRAQRSDVSTDFKLLSDYKTQPNIQAQHKKGSQSSGIDDSKMDGGGFDHSHTEDTEVFHPPPVTAVSVREKKKKEKLHNTISSQTVDHGRSKSRSKYGNIQSSGYGRKSPSVSPIRSPSKSPIRPLSVRTKKLSQSSPDVSRQKNSKKASSKSQYVKQGDKKIQDQKQLLASVDSFTRYIKDQINGKDLPGAKWSQDEPSQSSSIKLDKSGGLNREQVLLQELKDLQQQWQEVRKENVTLKGDMTSMRQEHAQEIENFRLEHEKELFKLKQENFVLAAKNQVDDEQKEQQRKQITEDLDNVAKERINKLEKEIKEQETLIVGYQQENQRLYNEVKQIDKNTKDTEGSMFKENQKLVREVSQLRELLSQKEYELKHKGIITSVVAQQEIAGGQTSTSGTSNQAVLGAGKIAQLESELKETTKQYDMLQRELKTIQNTKIELEQHIDTLIREREDIKKQLDLAKTLRPEDARALEEKYQQEIEKLSRKLKWYVENQEMLDKGAKTMKTKDLTIEKLKKQVEDLQTETGKKLEENKLRAKERAADARRIQDLERQVREMDQIIRKRHPNSLPAMILAAGAVPDSIPDKKTPTNLVLENRIKKLESELASKDSENEQLLRGMEQKYNAVKMQFEERIYDLESQLSRFIENPGDPHPHTHVGALQKELDSTRDRYKKQIAELQSQILQLQTELQKSQKTNGLNTYKLDNSSESELRLQVLQLQREVENKSHDIQVLQKSLEKLRKEKHLYMSNGVGKYNTDVKKGKSKKSVKRLEENGINVTDNILYQSSSDHYNSHVNITDIVKENEYLKNKVERLQLSLDQQRVDLRKSLAETEAVVRRSREEYEDKIDTIRSSHQKEFQRILSEQAISHSTSKVAELHSKCDAQEVLIQHLKEQLSKNEVDAERISILKIENTALQTQIEKLQDQLADAKRNYTPGMKHFVSIQEKITQMERRHEKREEELQDIIKNTQIIASTELDKEAEKWKKIVEMKNLEIEKFRTELDSILNVIRMLQKQGVVLPLKS</sequence>
<dbReference type="GO" id="GO:0060271">
    <property type="term" value="P:cilium assembly"/>
    <property type="evidence" value="ECO:0007669"/>
    <property type="project" value="TreeGrafter"/>
</dbReference>
<feature type="coiled-coil region" evidence="9">
    <location>
        <begin position="1030"/>
        <end position="1122"/>
    </location>
</feature>
<keyword evidence="5" id="KW-0493">Microtubule</keyword>
<accession>A0AAN8J6I8</accession>